<evidence type="ECO:0000313" key="2">
    <source>
        <dbReference type="Proteomes" id="UP000177579"/>
    </source>
</evidence>
<accession>A0A1F5TQR8</accession>
<organism evidence="1 2">
    <name type="scientific">Candidatus Falkowbacteria bacterium RIFOXYD2_FULL_34_120</name>
    <dbReference type="NCBI Taxonomy" id="1798007"/>
    <lineage>
        <taxon>Bacteria</taxon>
        <taxon>Candidatus Falkowiibacteriota</taxon>
    </lineage>
</organism>
<comment type="caution">
    <text evidence="1">The sequence shown here is derived from an EMBL/GenBank/DDBJ whole genome shotgun (WGS) entry which is preliminary data.</text>
</comment>
<proteinExistence type="predicted"/>
<gene>
    <name evidence="1" type="ORF">A2531_00340</name>
</gene>
<sequence length="69" mass="7891">MIKVGETQVFYQEGMTISGLIKELKIKSIYTKVRIIQKNEKDISVSFDKFDIYVLPDDCEVIFIMIAGG</sequence>
<dbReference type="EMBL" id="MFGO01000011">
    <property type="protein sequence ID" value="OGF41296.1"/>
    <property type="molecule type" value="Genomic_DNA"/>
</dbReference>
<evidence type="ECO:0008006" key="3">
    <source>
        <dbReference type="Google" id="ProtNLM"/>
    </source>
</evidence>
<protein>
    <recommendedName>
        <fullName evidence="3">Thiamine biosynthesis protein ThiS</fullName>
    </recommendedName>
</protein>
<dbReference type="AlphaFoldDB" id="A0A1F5TQR8"/>
<dbReference type="Proteomes" id="UP000177579">
    <property type="component" value="Unassembled WGS sequence"/>
</dbReference>
<name>A0A1F5TQR8_9BACT</name>
<evidence type="ECO:0000313" key="1">
    <source>
        <dbReference type="EMBL" id="OGF41296.1"/>
    </source>
</evidence>
<reference evidence="1 2" key="1">
    <citation type="journal article" date="2016" name="Nat. Commun.">
        <title>Thousands of microbial genomes shed light on interconnected biogeochemical processes in an aquifer system.</title>
        <authorList>
            <person name="Anantharaman K."/>
            <person name="Brown C.T."/>
            <person name="Hug L.A."/>
            <person name="Sharon I."/>
            <person name="Castelle C.J."/>
            <person name="Probst A.J."/>
            <person name="Thomas B.C."/>
            <person name="Singh A."/>
            <person name="Wilkins M.J."/>
            <person name="Karaoz U."/>
            <person name="Brodie E.L."/>
            <person name="Williams K.H."/>
            <person name="Hubbard S.S."/>
            <person name="Banfield J.F."/>
        </authorList>
    </citation>
    <scope>NUCLEOTIDE SEQUENCE [LARGE SCALE GENOMIC DNA]</scope>
</reference>